<gene>
    <name evidence="2" type="ORF">IWX46DRAFT_672470</name>
</gene>
<name>A0ABR1MM39_9PEZI</name>
<evidence type="ECO:0000256" key="1">
    <source>
        <dbReference type="SAM" id="SignalP"/>
    </source>
</evidence>
<dbReference type="EMBL" id="JBBPDW010000007">
    <property type="protein sequence ID" value="KAK7550716.1"/>
    <property type="molecule type" value="Genomic_DNA"/>
</dbReference>
<accession>A0ABR1MM39</accession>
<keyword evidence="1" id="KW-0732">Signal</keyword>
<evidence type="ECO:0000313" key="3">
    <source>
        <dbReference type="Proteomes" id="UP001365128"/>
    </source>
</evidence>
<feature type="signal peptide" evidence="1">
    <location>
        <begin position="1"/>
        <end position="18"/>
    </location>
</feature>
<sequence>MGLLSGLIHVLFTGLQQSSRWSVDIYTSESVQKLDRYGTGRLRRFQPDRPVVDQGAFTGLTGRHSTCLFASSSLHPSSTYIFRYFAGITIFLSRISKVPKIAVPVRLVLRTGRKRRHNPIQRHVQETARKEIGDANSYREFFEKLDKDIKAIRDDIDASDISVSQVLVKARSGDRSKPLRQLLAWHRWVIQEDSLKIGNHLTILAIQPLLQMIQDLSRSLVKSAQIIRKVRSKLPGPLNFNESLVTADIKNHDGGSLFPSVLRLVTASWESLIEQLDIIKQQKKVVGNFISDFEQTHVEGKSYP</sequence>
<proteinExistence type="predicted"/>
<protein>
    <submittedName>
        <fullName evidence="2">Uncharacterized protein</fullName>
    </submittedName>
</protein>
<keyword evidence="3" id="KW-1185">Reference proteome</keyword>
<organism evidence="2 3">
    <name type="scientific">Phyllosticta citricarpa</name>
    <dbReference type="NCBI Taxonomy" id="55181"/>
    <lineage>
        <taxon>Eukaryota</taxon>
        <taxon>Fungi</taxon>
        <taxon>Dikarya</taxon>
        <taxon>Ascomycota</taxon>
        <taxon>Pezizomycotina</taxon>
        <taxon>Dothideomycetes</taxon>
        <taxon>Dothideomycetes incertae sedis</taxon>
        <taxon>Botryosphaeriales</taxon>
        <taxon>Phyllostictaceae</taxon>
        <taxon>Phyllosticta</taxon>
    </lineage>
</organism>
<evidence type="ECO:0000313" key="2">
    <source>
        <dbReference type="EMBL" id="KAK7550716.1"/>
    </source>
</evidence>
<comment type="caution">
    <text evidence="2">The sequence shown here is derived from an EMBL/GenBank/DDBJ whole genome shotgun (WGS) entry which is preliminary data.</text>
</comment>
<dbReference type="Proteomes" id="UP001365128">
    <property type="component" value="Unassembled WGS sequence"/>
</dbReference>
<feature type="chain" id="PRO_5046617475" evidence="1">
    <location>
        <begin position="19"/>
        <end position="304"/>
    </location>
</feature>
<reference evidence="2 3" key="1">
    <citation type="submission" date="2024-04" db="EMBL/GenBank/DDBJ databases">
        <title>Phyllosticta paracitricarpa is synonymous to the EU quarantine fungus P. citricarpa based on phylogenomic analyses.</title>
        <authorList>
            <consortium name="Lawrence Berkeley National Laboratory"/>
            <person name="Van Ingen-Buijs V.A."/>
            <person name="Van Westerhoven A.C."/>
            <person name="Haridas S."/>
            <person name="Skiadas P."/>
            <person name="Martin F."/>
            <person name="Groenewald J.Z."/>
            <person name="Crous P.W."/>
            <person name="Seidl M.F."/>
        </authorList>
    </citation>
    <scope>NUCLEOTIDE SEQUENCE [LARGE SCALE GENOMIC DNA]</scope>
    <source>
        <strain evidence="2 3">CBS 122670</strain>
    </source>
</reference>